<keyword evidence="2" id="KW-1133">Transmembrane helix</keyword>
<dbReference type="Proteomes" id="UP000321192">
    <property type="component" value="Unassembled WGS sequence"/>
</dbReference>
<keyword evidence="2" id="KW-0812">Transmembrane</keyword>
<evidence type="ECO:0000256" key="2">
    <source>
        <dbReference type="SAM" id="Phobius"/>
    </source>
</evidence>
<protein>
    <recommendedName>
        <fullName evidence="5">DUF4037 domain-containing protein</fullName>
    </recommendedName>
</protein>
<dbReference type="EMBL" id="SSFD01000329">
    <property type="protein sequence ID" value="TXH79887.1"/>
    <property type="molecule type" value="Genomic_DNA"/>
</dbReference>
<name>A0A5C7S890_THASP</name>
<dbReference type="RefSeq" id="WP_276661463.1">
    <property type="nucleotide sequence ID" value="NZ_SSFD01000329.1"/>
</dbReference>
<organism evidence="3 4">
    <name type="scientific">Thauera aminoaromatica</name>
    <dbReference type="NCBI Taxonomy" id="164330"/>
    <lineage>
        <taxon>Bacteria</taxon>
        <taxon>Pseudomonadati</taxon>
        <taxon>Pseudomonadota</taxon>
        <taxon>Betaproteobacteria</taxon>
        <taxon>Rhodocyclales</taxon>
        <taxon>Zoogloeaceae</taxon>
        <taxon>Thauera</taxon>
    </lineage>
</organism>
<evidence type="ECO:0000313" key="3">
    <source>
        <dbReference type="EMBL" id="TXH79887.1"/>
    </source>
</evidence>
<accession>A0A5C7S890</accession>
<keyword evidence="2" id="KW-0472">Membrane</keyword>
<comment type="caution">
    <text evidence="3">The sequence shown here is derived from an EMBL/GenBank/DDBJ whole genome shotgun (WGS) entry which is preliminary data.</text>
</comment>
<sequence length="290" mass="31255">MDELIRALGGLDRVVGVGIGGSRGLRIASEASDFDLVLFRRGGERVDAREILDALRACAGVCELRDPAGFVSGRLGTHRFEIFQKDLLAIEREIGQAREGAFTWSIRQLFPHGDLSTGLISHVVHLIVCSDPDGHLERLRAAATPFPVALRAALVDTFLQQAEITVTHAAKISRRLDLQYLVGLCSGFVFFANLLVFAVNGVYPVLEKGGSLVIARLPQRPAHYEQRIAQLFSCAAAGDYPAAVAMLETLLGELRFLAVEGRRALAADESVRTRPNEAQRAGSGRGAGSG</sequence>
<evidence type="ECO:0000256" key="1">
    <source>
        <dbReference type="SAM" id="MobiDB-lite"/>
    </source>
</evidence>
<evidence type="ECO:0008006" key="5">
    <source>
        <dbReference type="Google" id="ProtNLM"/>
    </source>
</evidence>
<dbReference type="AlphaFoldDB" id="A0A5C7S890"/>
<proteinExistence type="predicted"/>
<gene>
    <name evidence="3" type="ORF">E6Q80_19600</name>
</gene>
<feature type="region of interest" description="Disordered" evidence="1">
    <location>
        <begin position="269"/>
        <end position="290"/>
    </location>
</feature>
<evidence type="ECO:0000313" key="4">
    <source>
        <dbReference type="Proteomes" id="UP000321192"/>
    </source>
</evidence>
<feature type="transmembrane region" description="Helical" evidence="2">
    <location>
        <begin position="180"/>
        <end position="203"/>
    </location>
</feature>
<reference evidence="3 4" key="1">
    <citation type="submission" date="2018-09" db="EMBL/GenBank/DDBJ databases">
        <title>Metagenome Assembled Genomes from an Advanced Water Purification Facility.</title>
        <authorList>
            <person name="Stamps B.W."/>
            <person name="Spear J.R."/>
        </authorList>
    </citation>
    <scope>NUCLEOTIDE SEQUENCE [LARGE SCALE GENOMIC DNA]</scope>
    <source>
        <strain evidence="3">Bin_27_1</strain>
    </source>
</reference>